<accession>A0ABW3ECR5</accession>
<reference evidence="3" key="1">
    <citation type="journal article" date="2019" name="Int. J. Syst. Evol. Microbiol.">
        <title>The Global Catalogue of Microorganisms (GCM) 10K type strain sequencing project: providing services to taxonomists for standard genome sequencing and annotation.</title>
        <authorList>
            <consortium name="The Broad Institute Genomics Platform"/>
            <consortium name="The Broad Institute Genome Sequencing Center for Infectious Disease"/>
            <person name="Wu L."/>
            <person name="Ma J."/>
        </authorList>
    </citation>
    <scope>NUCLEOTIDE SEQUENCE [LARGE SCALE GENOMIC DNA]</scope>
    <source>
        <strain evidence="3">CCM 8925</strain>
    </source>
</reference>
<dbReference type="Proteomes" id="UP001597104">
    <property type="component" value="Unassembled WGS sequence"/>
</dbReference>
<evidence type="ECO:0000313" key="2">
    <source>
        <dbReference type="EMBL" id="MFD0896954.1"/>
    </source>
</evidence>
<sequence>MLFEELFLEKADLQKFQMFRVLKSIGANSMTINDISDRLNLSYQQTYNTFQDLIRDIRVLDPQLALDRHDLLSQHTFRTSLERYRLFLLEQSLVFQFVDYLLQASLPTVGDFCERHFVSKSTLLRKSAPLKHLMAKYNLRFSYSSMQIIGDEANIRFFLFIVYWIGFHGIKWPFRNFTSGAVQQSFFTDNPQNDAIIRLQQTLLLGIIRLRIDHRALMHNNPMITNLTQHNPRFEQLTFSKKLFPNLTAKNRQYETRFFFFAQLSLISSAIDNKRRMRELRAFLEAEDSATWHFTQSLLNHIATVYHVKITSTNEPTLVYNIVRVLITATILQTSYPKMLDFYHEDLSGFKQTKLYQTIHSYFEQPIIQQSYPQLMADRQQTIIHLCYLLQPRLHRFEDQKVVQIWLIAENNDLLTTELQRLLEHLQIARIIQPPAKITAADLILSTIDTESPLMQELATYGIPMLHWNLEANDSDFFDLYSKIRQLYAKKMIP</sequence>
<name>A0ABW3ECR5_9LACO</name>
<evidence type="ECO:0000313" key="3">
    <source>
        <dbReference type="Proteomes" id="UP001597104"/>
    </source>
</evidence>
<comment type="caution">
    <text evidence="2">The sequence shown here is derived from an EMBL/GenBank/DDBJ whole genome shotgun (WGS) entry which is preliminary data.</text>
</comment>
<dbReference type="EMBL" id="JBHTIO010000023">
    <property type="protein sequence ID" value="MFD0896954.1"/>
    <property type="molecule type" value="Genomic_DNA"/>
</dbReference>
<protein>
    <submittedName>
        <fullName evidence="2">Helix-turn-helix domain-containing protein</fullName>
    </submittedName>
</protein>
<dbReference type="InterPro" id="IPR007737">
    <property type="entry name" value="Mga_HTH"/>
</dbReference>
<proteinExistence type="predicted"/>
<dbReference type="RefSeq" id="WP_137638388.1">
    <property type="nucleotide sequence ID" value="NZ_BJDN01000024.1"/>
</dbReference>
<keyword evidence="3" id="KW-1185">Reference proteome</keyword>
<evidence type="ECO:0000259" key="1">
    <source>
        <dbReference type="Pfam" id="PF05043"/>
    </source>
</evidence>
<feature type="domain" description="Mga helix-turn-helix" evidence="1">
    <location>
        <begin position="80"/>
        <end position="160"/>
    </location>
</feature>
<dbReference type="InterPro" id="IPR036388">
    <property type="entry name" value="WH-like_DNA-bd_sf"/>
</dbReference>
<dbReference type="Pfam" id="PF05043">
    <property type="entry name" value="Mga"/>
    <property type="match status" value="1"/>
</dbReference>
<organism evidence="2 3">
    <name type="scientific">Loigolactobacillus binensis</name>
    <dbReference type="NCBI Taxonomy" id="2559922"/>
    <lineage>
        <taxon>Bacteria</taxon>
        <taxon>Bacillati</taxon>
        <taxon>Bacillota</taxon>
        <taxon>Bacilli</taxon>
        <taxon>Lactobacillales</taxon>
        <taxon>Lactobacillaceae</taxon>
        <taxon>Loigolactobacillus</taxon>
    </lineage>
</organism>
<dbReference type="Gene3D" id="1.10.10.10">
    <property type="entry name" value="Winged helix-like DNA-binding domain superfamily/Winged helix DNA-binding domain"/>
    <property type="match status" value="1"/>
</dbReference>
<gene>
    <name evidence="2" type="ORF">ACFQZ7_04295</name>
</gene>